<organism evidence="11 12">
    <name type="scientific">Candidatus Daviesbacteria bacterium RIFCSPHIGHO2_02_FULL_36_13</name>
    <dbReference type="NCBI Taxonomy" id="1797768"/>
    <lineage>
        <taxon>Bacteria</taxon>
        <taxon>Candidatus Daviesiibacteriota</taxon>
    </lineage>
</organism>
<dbReference type="EMBL" id="MFCV01000044">
    <property type="protein sequence ID" value="OGE30698.1"/>
    <property type="molecule type" value="Genomic_DNA"/>
</dbReference>
<accession>A0A1F5JQ62</accession>
<dbReference type="Pfam" id="PF08245">
    <property type="entry name" value="Mur_ligase_M"/>
    <property type="match status" value="1"/>
</dbReference>
<evidence type="ECO:0000256" key="4">
    <source>
        <dbReference type="ARBA" id="ARBA00022598"/>
    </source>
</evidence>
<comment type="pathway">
    <text evidence="2 7 8">Cell wall biogenesis; peptidoglycan biosynthesis.</text>
</comment>
<feature type="domain" description="Mur ligase C-terminal" evidence="9">
    <location>
        <begin position="300"/>
        <end position="421"/>
    </location>
</feature>
<comment type="subcellular location">
    <subcellularLocation>
        <location evidence="1 7 8">Cytoplasm</location>
    </subcellularLocation>
</comment>
<comment type="caution">
    <text evidence="11">The sequence shown here is derived from an EMBL/GenBank/DDBJ whole genome shotgun (WGS) entry which is preliminary data.</text>
</comment>
<dbReference type="SUPFAM" id="SSF53244">
    <property type="entry name" value="MurD-like peptide ligases, peptide-binding domain"/>
    <property type="match status" value="1"/>
</dbReference>
<dbReference type="Pfam" id="PF21799">
    <property type="entry name" value="MurD-like_N"/>
    <property type="match status" value="1"/>
</dbReference>
<dbReference type="Proteomes" id="UP000176902">
    <property type="component" value="Unassembled WGS sequence"/>
</dbReference>
<dbReference type="GO" id="GO:0008360">
    <property type="term" value="P:regulation of cell shape"/>
    <property type="evidence" value="ECO:0007669"/>
    <property type="project" value="UniProtKB-KW"/>
</dbReference>
<dbReference type="HAMAP" id="MF_00639">
    <property type="entry name" value="MurD"/>
    <property type="match status" value="1"/>
</dbReference>
<dbReference type="InterPro" id="IPR004101">
    <property type="entry name" value="Mur_ligase_C"/>
</dbReference>
<evidence type="ECO:0000256" key="1">
    <source>
        <dbReference type="ARBA" id="ARBA00004496"/>
    </source>
</evidence>
<evidence type="ECO:0000256" key="2">
    <source>
        <dbReference type="ARBA" id="ARBA00004752"/>
    </source>
</evidence>
<name>A0A1F5JQ62_9BACT</name>
<keyword evidence="7 8" id="KW-0961">Cell wall biogenesis/degradation</keyword>
<evidence type="ECO:0000259" key="9">
    <source>
        <dbReference type="Pfam" id="PF02875"/>
    </source>
</evidence>
<evidence type="ECO:0000256" key="3">
    <source>
        <dbReference type="ARBA" id="ARBA00022490"/>
    </source>
</evidence>
<dbReference type="InterPro" id="IPR005762">
    <property type="entry name" value="MurD"/>
</dbReference>
<dbReference type="SUPFAM" id="SSF51984">
    <property type="entry name" value="MurCD N-terminal domain"/>
    <property type="match status" value="1"/>
</dbReference>
<keyword evidence="7 8" id="KW-0133">Cell shape</keyword>
<evidence type="ECO:0000256" key="6">
    <source>
        <dbReference type="ARBA" id="ARBA00022840"/>
    </source>
</evidence>
<evidence type="ECO:0000313" key="12">
    <source>
        <dbReference type="Proteomes" id="UP000176902"/>
    </source>
</evidence>
<evidence type="ECO:0000313" key="11">
    <source>
        <dbReference type="EMBL" id="OGE30698.1"/>
    </source>
</evidence>
<dbReference type="GO" id="GO:0005737">
    <property type="term" value="C:cytoplasm"/>
    <property type="evidence" value="ECO:0007669"/>
    <property type="project" value="UniProtKB-SubCell"/>
</dbReference>
<dbReference type="STRING" id="1797768.A3C59_03210"/>
<evidence type="ECO:0000259" key="10">
    <source>
        <dbReference type="Pfam" id="PF08245"/>
    </source>
</evidence>
<dbReference type="Pfam" id="PF02875">
    <property type="entry name" value="Mur_ligase_C"/>
    <property type="match status" value="1"/>
</dbReference>
<protein>
    <recommendedName>
        <fullName evidence="7 8">UDP-N-acetylmuramoylalanine--D-glutamate ligase</fullName>
        <ecNumber evidence="7 8">6.3.2.9</ecNumber>
    </recommendedName>
    <alternativeName>
        <fullName evidence="7">D-glutamic acid-adding enzyme</fullName>
    </alternativeName>
    <alternativeName>
        <fullName evidence="7">UDP-N-acetylmuramoyl-L-alanyl-D-glutamate synthetase</fullName>
    </alternativeName>
</protein>
<dbReference type="SUPFAM" id="SSF53623">
    <property type="entry name" value="MurD-like peptide ligases, catalytic domain"/>
    <property type="match status" value="1"/>
</dbReference>
<reference evidence="11 12" key="1">
    <citation type="journal article" date="2016" name="Nat. Commun.">
        <title>Thousands of microbial genomes shed light on interconnected biogeochemical processes in an aquifer system.</title>
        <authorList>
            <person name="Anantharaman K."/>
            <person name="Brown C.T."/>
            <person name="Hug L.A."/>
            <person name="Sharon I."/>
            <person name="Castelle C.J."/>
            <person name="Probst A.J."/>
            <person name="Thomas B.C."/>
            <person name="Singh A."/>
            <person name="Wilkins M.J."/>
            <person name="Karaoz U."/>
            <person name="Brodie E.L."/>
            <person name="Williams K.H."/>
            <person name="Hubbard S.S."/>
            <person name="Banfield J.F."/>
        </authorList>
    </citation>
    <scope>NUCLEOTIDE SEQUENCE [LARGE SCALE GENOMIC DNA]</scope>
</reference>
<dbReference type="Gene3D" id="3.40.50.720">
    <property type="entry name" value="NAD(P)-binding Rossmann-like Domain"/>
    <property type="match status" value="1"/>
</dbReference>
<comment type="similarity">
    <text evidence="7">Belongs to the MurCDEF family.</text>
</comment>
<gene>
    <name evidence="7" type="primary">murD</name>
    <name evidence="11" type="ORF">A3C59_03210</name>
</gene>
<dbReference type="EC" id="6.3.2.9" evidence="7 8"/>
<keyword evidence="5 7" id="KW-0547">Nucleotide-binding</keyword>
<comment type="catalytic activity">
    <reaction evidence="7 8">
        <text>UDP-N-acetyl-alpha-D-muramoyl-L-alanine + D-glutamate + ATP = UDP-N-acetyl-alpha-D-muramoyl-L-alanyl-D-glutamate + ADP + phosphate + H(+)</text>
        <dbReference type="Rhea" id="RHEA:16429"/>
        <dbReference type="ChEBI" id="CHEBI:15378"/>
        <dbReference type="ChEBI" id="CHEBI:29986"/>
        <dbReference type="ChEBI" id="CHEBI:30616"/>
        <dbReference type="ChEBI" id="CHEBI:43474"/>
        <dbReference type="ChEBI" id="CHEBI:83898"/>
        <dbReference type="ChEBI" id="CHEBI:83900"/>
        <dbReference type="ChEBI" id="CHEBI:456216"/>
        <dbReference type="EC" id="6.3.2.9"/>
    </reaction>
</comment>
<keyword evidence="7 8" id="KW-0132">Cell division</keyword>
<dbReference type="GO" id="GO:0009252">
    <property type="term" value="P:peptidoglycan biosynthetic process"/>
    <property type="evidence" value="ECO:0007669"/>
    <property type="project" value="UniProtKB-UniRule"/>
</dbReference>
<dbReference type="GO" id="GO:0005524">
    <property type="term" value="F:ATP binding"/>
    <property type="evidence" value="ECO:0007669"/>
    <property type="project" value="UniProtKB-UniRule"/>
</dbReference>
<feature type="binding site" evidence="7">
    <location>
        <begin position="120"/>
        <end position="126"/>
    </location>
    <ligand>
        <name>ATP</name>
        <dbReference type="ChEBI" id="CHEBI:30616"/>
    </ligand>
</feature>
<proteinExistence type="inferred from homology"/>
<dbReference type="GO" id="GO:0051301">
    <property type="term" value="P:cell division"/>
    <property type="evidence" value="ECO:0007669"/>
    <property type="project" value="UniProtKB-KW"/>
</dbReference>
<dbReference type="Gene3D" id="3.90.190.20">
    <property type="entry name" value="Mur ligase, C-terminal domain"/>
    <property type="match status" value="1"/>
</dbReference>
<keyword evidence="6 7" id="KW-0067">ATP-binding</keyword>
<dbReference type="PANTHER" id="PTHR43692:SF1">
    <property type="entry name" value="UDP-N-ACETYLMURAMOYLALANINE--D-GLUTAMATE LIGASE"/>
    <property type="match status" value="1"/>
</dbReference>
<dbReference type="PANTHER" id="PTHR43692">
    <property type="entry name" value="UDP-N-ACETYLMURAMOYLALANINE--D-GLUTAMATE LIGASE"/>
    <property type="match status" value="1"/>
</dbReference>
<dbReference type="InterPro" id="IPR036565">
    <property type="entry name" value="Mur-like_cat_sf"/>
</dbReference>
<dbReference type="GO" id="GO:0008764">
    <property type="term" value="F:UDP-N-acetylmuramoylalanine-D-glutamate ligase activity"/>
    <property type="evidence" value="ECO:0007669"/>
    <property type="project" value="UniProtKB-UniRule"/>
</dbReference>
<evidence type="ECO:0000256" key="8">
    <source>
        <dbReference type="RuleBase" id="RU003664"/>
    </source>
</evidence>
<dbReference type="InterPro" id="IPR036615">
    <property type="entry name" value="Mur_ligase_C_dom_sf"/>
</dbReference>
<dbReference type="InterPro" id="IPR013221">
    <property type="entry name" value="Mur_ligase_cen"/>
</dbReference>
<evidence type="ECO:0000256" key="7">
    <source>
        <dbReference type="HAMAP-Rule" id="MF_00639"/>
    </source>
</evidence>
<dbReference type="GO" id="GO:0071555">
    <property type="term" value="P:cell wall organization"/>
    <property type="evidence" value="ECO:0007669"/>
    <property type="project" value="UniProtKB-KW"/>
</dbReference>
<comment type="function">
    <text evidence="7 8">Cell wall formation. Catalyzes the addition of glutamate to the nucleotide precursor UDP-N-acetylmuramoyl-L-alanine (UMA).</text>
</comment>
<dbReference type="NCBIfam" id="TIGR01087">
    <property type="entry name" value="murD"/>
    <property type="match status" value="1"/>
</dbReference>
<sequence>MYSFKGKKVLVFGLGLNQGGVGSAKFFANAGAEVRITDLKSKSILQPSIDQLKSFPNISYTLGEHKNEDIDWADLIIKNPSVKRDNPYLDHARRKNKDIETDLGIFFKLVDKSKIIGVTGTKGKSTTASLIYAGLKENNQDVVLAGNIGRSVLDCIPLVKENTLVVLEISSFQLEGLAPLRVSPKYAVVTNIFPDHLNVYKDMFEYISAKRLITQFQSSSDFLFLNKDDKTLNNPKFTSGLSAKIIFYSKQDLPKDFKPNLIGEHNLENIAAAFAVSKAFNIDENQMLQSLSSFKGVPFRMELTGQWNGIKIINDTTATGPDAGIQALNSYPNSIVIAGGMNKNMPYEGYVKVLEENAKEVFFLEGDSADLIMSSLRKPKARRVAERSNLKTHGPYSDLEKLLEDIKKIAKEGDTILFSPAATSYNLFQNEFDRGRRFNKAVEKVFGEDIS</sequence>
<keyword evidence="7 8" id="KW-0573">Peptidoglycan synthesis</keyword>
<dbReference type="AlphaFoldDB" id="A0A1F5JQ62"/>
<keyword evidence="3 7" id="KW-0963">Cytoplasm</keyword>
<keyword evidence="4 7" id="KW-0436">Ligase</keyword>
<dbReference type="Gene3D" id="3.40.1190.10">
    <property type="entry name" value="Mur-like, catalytic domain"/>
    <property type="match status" value="1"/>
</dbReference>
<dbReference type="UniPathway" id="UPA00219"/>
<evidence type="ECO:0000256" key="5">
    <source>
        <dbReference type="ARBA" id="ARBA00022741"/>
    </source>
</evidence>
<feature type="domain" description="Mur ligase central" evidence="10">
    <location>
        <begin position="118"/>
        <end position="276"/>
    </location>
</feature>
<keyword evidence="7 8" id="KW-0131">Cell cycle</keyword>